<dbReference type="EMBL" id="AUZX01007101">
    <property type="protein sequence ID" value="EQD60799.1"/>
    <property type="molecule type" value="Genomic_DNA"/>
</dbReference>
<evidence type="ECO:0008006" key="3">
    <source>
        <dbReference type="Google" id="ProtNLM"/>
    </source>
</evidence>
<feature type="transmembrane region" description="Helical" evidence="1">
    <location>
        <begin position="190"/>
        <end position="207"/>
    </location>
</feature>
<protein>
    <recommendedName>
        <fullName evidence="3">Glycosyltransferase RgtA/B/C/D-like domain-containing protein</fullName>
    </recommendedName>
</protein>
<comment type="caution">
    <text evidence="2">The sequence shown here is derived from an EMBL/GenBank/DDBJ whole genome shotgun (WGS) entry which is preliminary data.</text>
</comment>
<evidence type="ECO:0000313" key="2">
    <source>
        <dbReference type="EMBL" id="EQD60799.1"/>
    </source>
</evidence>
<keyword evidence="1" id="KW-0812">Transmembrane</keyword>
<feature type="transmembrane region" description="Helical" evidence="1">
    <location>
        <begin position="271"/>
        <end position="291"/>
    </location>
</feature>
<name>T1C682_9ZZZZ</name>
<keyword evidence="1" id="KW-1133">Transmembrane helix</keyword>
<reference evidence="2" key="2">
    <citation type="journal article" date="2014" name="ISME J.">
        <title>Microbial stratification in low pH oxic and suboxic macroscopic growths along an acid mine drainage.</title>
        <authorList>
            <person name="Mendez-Garcia C."/>
            <person name="Mesa V."/>
            <person name="Sprenger R.R."/>
            <person name="Richter M."/>
            <person name="Diez M.S."/>
            <person name="Solano J."/>
            <person name="Bargiela R."/>
            <person name="Golyshina O.V."/>
            <person name="Manteca A."/>
            <person name="Ramos J.L."/>
            <person name="Gallego J.R."/>
            <person name="Llorente I."/>
            <person name="Martins Dos Santos V.A."/>
            <person name="Jensen O.N."/>
            <person name="Pelaez A.I."/>
            <person name="Sanchez J."/>
            <person name="Ferrer M."/>
        </authorList>
    </citation>
    <scope>NUCLEOTIDE SEQUENCE</scope>
</reference>
<keyword evidence="1" id="KW-0472">Membrane</keyword>
<accession>T1C682</accession>
<organism evidence="2">
    <name type="scientific">mine drainage metagenome</name>
    <dbReference type="NCBI Taxonomy" id="410659"/>
    <lineage>
        <taxon>unclassified sequences</taxon>
        <taxon>metagenomes</taxon>
        <taxon>ecological metagenomes</taxon>
    </lineage>
</organism>
<feature type="transmembrane region" description="Helical" evidence="1">
    <location>
        <begin position="122"/>
        <end position="140"/>
    </location>
</feature>
<feature type="transmembrane region" description="Helical" evidence="1">
    <location>
        <begin position="354"/>
        <end position="373"/>
    </location>
</feature>
<feature type="transmembrane region" description="Helical" evidence="1">
    <location>
        <begin position="219"/>
        <end position="243"/>
    </location>
</feature>
<feature type="transmembrane region" description="Helical" evidence="1">
    <location>
        <begin position="303"/>
        <end position="323"/>
    </location>
</feature>
<proteinExistence type="predicted"/>
<evidence type="ECO:0000256" key="1">
    <source>
        <dbReference type="SAM" id="Phobius"/>
    </source>
</evidence>
<gene>
    <name evidence="2" type="ORF">B1A_09975</name>
</gene>
<sequence>MRTYTKRYSMNQRTRRRRAQFAYAVLGVLALLALRLASAWSLRVDSDEPQHLHVVWAWTQGLLPYRNVFDNHTPLFQLLMSPLLALLGARADIVPCMRTATIPIWALGLALTWWLGRRLWNARVAWTATALTALFPLTYLSSVQFRTDDLWWVLWVAAVATAAVGAPQRGWLALSGLLAGLAFAVSMKSSPLLITQLLALAMLALFWRLQGRAIAWRTWLSALPGWLLGLILPLGAFAVFFALHDALPQAWYFTVTYNIVPGLGDWSSGPVHFLLFPAVLALVALVAWRRLRDSTDPVLTLRRMVPFAGGALYLGALFSFWPLLTLQDLLPVMPLLLLGITGARMGARKRVTAGFIVAFVLELALILAARPPWCDHLLHRQERDLAMVLKLTRPGDYVLDAKGEAIFRPRPVFWVFEDIARYRIAHGLLHPHVRAALIRTGTPMMLDYRMPDGDAHFIRTNYIPVLGDLRVLGQRLSASAVDTKLHLSIAISQEYVLVSPQGEVHGARLDGAPLTGPVRLARGHYTLLIPRAGRYALVWAPAMARGLRTAELFSR</sequence>
<reference evidence="2" key="1">
    <citation type="submission" date="2013-08" db="EMBL/GenBank/DDBJ databases">
        <authorList>
            <person name="Mendez C."/>
            <person name="Richter M."/>
            <person name="Ferrer M."/>
            <person name="Sanchez J."/>
        </authorList>
    </citation>
    <scope>NUCLEOTIDE SEQUENCE</scope>
</reference>
<feature type="transmembrane region" description="Helical" evidence="1">
    <location>
        <begin position="152"/>
        <end position="170"/>
    </location>
</feature>
<dbReference type="AlphaFoldDB" id="T1C682"/>